<dbReference type="SUPFAM" id="SSF48726">
    <property type="entry name" value="Immunoglobulin"/>
    <property type="match status" value="1"/>
</dbReference>
<dbReference type="Pfam" id="PF00047">
    <property type="entry name" value="ig"/>
    <property type="match status" value="1"/>
</dbReference>
<reference evidence="5 6" key="1">
    <citation type="submission" date="2023-11" db="EMBL/GenBank/DDBJ databases">
        <title>Halocaridina rubra genome assembly.</title>
        <authorList>
            <person name="Smith C."/>
        </authorList>
    </citation>
    <scope>NUCLEOTIDE SEQUENCE [LARGE SCALE GENOMIC DNA]</scope>
    <source>
        <strain evidence="5">EP-1</strain>
        <tissue evidence="5">Whole</tissue>
    </source>
</reference>
<keyword evidence="2" id="KW-1133">Transmembrane helix</keyword>
<dbReference type="InterPro" id="IPR036116">
    <property type="entry name" value="FN3_sf"/>
</dbReference>
<evidence type="ECO:0000259" key="4">
    <source>
        <dbReference type="PROSITE" id="PS50853"/>
    </source>
</evidence>
<protein>
    <recommendedName>
        <fullName evidence="7">Nephrin/kirre</fullName>
    </recommendedName>
</protein>
<evidence type="ECO:0000256" key="2">
    <source>
        <dbReference type="SAM" id="Phobius"/>
    </source>
</evidence>
<dbReference type="InterPro" id="IPR013783">
    <property type="entry name" value="Ig-like_fold"/>
</dbReference>
<feature type="region of interest" description="Disordered" evidence="1">
    <location>
        <begin position="345"/>
        <end position="367"/>
    </location>
</feature>
<dbReference type="AlphaFoldDB" id="A0AAN8WX55"/>
<dbReference type="EMBL" id="JAXCGZ010013715">
    <property type="protein sequence ID" value="KAK7072056.1"/>
    <property type="molecule type" value="Genomic_DNA"/>
</dbReference>
<dbReference type="SMART" id="SM00409">
    <property type="entry name" value="IG"/>
    <property type="match status" value="2"/>
</dbReference>
<proteinExistence type="predicted"/>
<dbReference type="PROSITE" id="PS50853">
    <property type="entry name" value="FN3"/>
    <property type="match status" value="1"/>
</dbReference>
<dbReference type="Gene3D" id="2.60.40.10">
    <property type="entry name" value="Immunoglobulins"/>
    <property type="match status" value="3"/>
</dbReference>
<comment type="caution">
    <text evidence="5">The sequence shown here is derived from an EMBL/GenBank/DDBJ whole genome shotgun (WGS) entry which is preliminary data.</text>
</comment>
<dbReference type="PROSITE" id="PS50835">
    <property type="entry name" value="IG_LIKE"/>
    <property type="match status" value="2"/>
</dbReference>
<keyword evidence="2" id="KW-0812">Transmembrane</keyword>
<feature type="domain" description="Fibronectin type-III" evidence="4">
    <location>
        <begin position="200"/>
        <end position="294"/>
    </location>
</feature>
<keyword evidence="2" id="KW-0472">Membrane</keyword>
<gene>
    <name evidence="5" type="ORF">SK128_020097</name>
</gene>
<accession>A0AAN8WX55</accession>
<dbReference type="SMART" id="SM00408">
    <property type="entry name" value="IGc2"/>
    <property type="match status" value="2"/>
</dbReference>
<sequence length="367" mass="40520">MDKPVAKLSLGRNLVPRNLKEGNDIFFQCHVDANPPPYKILWLHQDKELLHNASEGVLVSESTLALQQVQRSRSGDYKCLASNVEGDSHSNTVHINIKYYPRCATPASVRGLIPMAPANITCSVDADPTNVTFTWSFIHSLQKDKSEELSSKRYTQRGLRSTLYYTPMSEKDYGTLLCSASNEVGTQREPCSFTIISAGPPEAVGNCTTGNVTSHSVHITCSPPGFDGGLQQSFLLQVWKLQSGELALNLSSKRPLFEARPLDSGHVFRAQVVAFNSRGRSSPKTLIFRTLKKAEMHKSLPSQVEPPPLVLINGAIAGVALIIAATFVALFSWVKIYRKKRRSRNHKRNGPLTHIGSKDNNPDLICE</sequence>
<dbReference type="Proteomes" id="UP001381693">
    <property type="component" value="Unassembled WGS sequence"/>
</dbReference>
<evidence type="ECO:0000259" key="3">
    <source>
        <dbReference type="PROSITE" id="PS50835"/>
    </source>
</evidence>
<evidence type="ECO:0000256" key="1">
    <source>
        <dbReference type="SAM" id="MobiDB-lite"/>
    </source>
</evidence>
<keyword evidence="6" id="KW-1185">Reference proteome</keyword>
<feature type="domain" description="Ig-like" evidence="3">
    <location>
        <begin position="4"/>
        <end position="96"/>
    </location>
</feature>
<dbReference type="Pfam" id="PF13927">
    <property type="entry name" value="Ig_3"/>
    <property type="match status" value="1"/>
</dbReference>
<feature type="domain" description="Ig-like" evidence="3">
    <location>
        <begin position="101"/>
        <end position="194"/>
    </location>
</feature>
<dbReference type="InterPro" id="IPR003961">
    <property type="entry name" value="FN3_dom"/>
</dbReference>
<name>A0AAN8WX55_HALRR</name>
<evidence type="ECO:0008006" key="7">
    <source>
        <dbReference type="Google" id="ProtNLM"/>
    </source>
</evidence>
<dbReference type="InterPro" id="IPR003598">
    <property type="entry name" value="Ig_sub2"/>
</dbReference>
<dbReference type="InterPro" id="IPR013151">
    <property type="entry name" value="Immunoglobulin_dom"/>
</dbReference>
<dbReference type="InterPro" id="IPR036179">
    <property type="entry name" value="Ig-like_dom_sf"/>
</dbReference>
<evidence type="ECO:0000313" key="6">
    <source>
        <dbReference type="Proteomes" id="UP001381693"/>
    </source>
</evidence>
<feature type="transmembrane region" description="Helical" evidence="2">
    <location>
        <begin position="309"/>
        <end position="334"/>
    </location>
</feature>
<organism evidence="5 6">
    <name type="scientific">Halocaridina rubra</name>
    <name type="common">Hawaiian red shrimp</name>
    <dbReference type="NCBI Taxonomy" id="373956"/>
    <lineage>
        <taxon>Eukaryota</taxon>
        <taxon>Metazoa</taxon>
        <taxon>Ecdysozoa</taxon>
        <taxon>Arthropoda</taxon>
        <taxon>Crustacea</taxon>
        <taxon>Multicrustacea</taxon>
        <taxon>Malacostraca</taxon>
        <taxon>Eumalacostraca</taxon>
        <taxon>Eucarida</taxon>
        <taxon>Decapoda</taxon>
        <taxon>Pleocyemata</taxon>
        <taxon>Caridea</taxon>
        <taxon>Atyoidea</taxon>
        <taxon>Atyidae</taxon>
        <taxon>Halocaridina</taxon>
    </lineage>
</organism>
<dbReference type="PANTHER" id="PTHR23278">
    <property type="entry name" value="SIDESTEP PROTEIN"/>
    <property type="match status" value="1"/>
</dbReference>
<dbReference type="CDD" id="cd00096">
    <property type="entry name" value="Ig"/>
    <property type="match status" value="1"/>
</dbReference>
<evidence type="ECO:0000313" key="5">
    <source>
        <dbReference type="EMBL" id="KAK7072056.1"/>
    </source>
</evidence>
<dbReference type="CDD" id="cd00063">
    <property type="entry name" value="FN3"/>
    <property type="match status" value="1"/>
</dbReference>
<dbReference type="InterPro" id="IPR003599">
    <property type="entry name" value="Ig_sub"/>
</dbReference>
<dbReference type="SUPFAM" id="SSF49265">
    <property type="entry name" value="Fibronectin type III"/>
    <property type="match status" value="1"/>
</dbReference>
<dbReference type="InterPro" id="IPR007110">
    <property type="entry name" value="Ig-like_dom"/>
</dbReference>
<dbReference type="PANTHER" id="PTHR23278:SF19">
    <property type="entry name" value="OBSCURIN"/>
    <property type="match status" value="1"/>
</dbReference>